<dbReference type="Gene3D" id="3.90.79.10">
    <property type="entry name" value="Nucleoside Triphosphate Pyrophosphohydrolase"/>
    <property type="match status" value="1"/>
</dbReference>
<dbReference type="AlphaFoldDB" id="A0A1G2BUG9"/>
<accession>A0A1G2BUG9</accession>
<name>A0A1G2BUG9_9BACT</name>
<organism evidence="4 5">
    <name type="scientific">Candidatus Komeilibacteria bacterium RIFCSPLOWO2_01_FULL_53_11</name>
    <dbReference type="NCBI Taxonomy" id="1798552"/>
    <lineage>
        <taxon>Bacteria</taxon>
        <taxon>Candidatus Komeiliibacteriota</taxon>
    </lineage>
</organism>
<sequence>MHIVYAPEEPPSSWTKSLFLAGPTPRDKSVPSWRPEALRLLEEASYDGVVFVPENRGGTVKVDYTGEVEWEELCLNLADVVLFWVPREMKTMPALTTNIEWGVWHDSGKAVLGAPPDAKHVRYLRYYAEKMHIPTAETLPETIGLALTVLGDGAMRLGGEREVPLSIWRTKHFQDWYRMVIRAGNRLDSARVKWVFHVGSDKEMAFLFALQVSIYIAAEQRHKSNEVIISRPDVSAILLYLPQLPIGQTKLLLVREFRSPVANIEGYVRELPSGSSLSARHTPDEVAIKECEEETGLVISSDRLRYQGTRQIASTLSAHRAHLFSAELTPEEYRTIIGREKQTGAAEDDAEHTHVEIQTLEMAIHDPSVDWSMLGMILSAIR</sequence>
<comment type="caution">
    <text evidence="4">The sequence shown here is derived from an EMBL/GenBank/DDBJ whole genome shotgun (WGS) entry which is preliminary data.</text>
</comment>
<reference evidence="4 5" key="1">
    <citation type="journal article" date="2016" name="Nat. Commun.">
        <title>Thousands of microbial genomes shed light on interconnected biogeochemical processes in an aquifer system.</title>
        <authorList>
            <person name="Anantharaman K."/>
            <person name="Brown C.T."/>
            <person name="Hug L.A."/>
            <person name="Sharon I."/>
            <person name="Castelle C.J."/>
            <person name="Probst A.J."/>
            <person name="Thomas B.C."/>
            <person name="Singh A."/>
            <person name="Wilkins M.J."/>
            <person name="Karaoz U."/>
            <person name="Brodie E.L."/>
            <person name="Williams K.H."/>
            <person name="Hubbard S.S."/>
            <person name="Banfield J.F."/>
        </authorList>
    </citation>
    <scope>NUCLEOTIDE SEQUENCE [LARGE SCALE GENOMIC DNA]</scope>
</reference>
<dbReference type="PROSITE" id="PS51462">
    <property type="entry name" value="NUDIX"/>
    <property type="match status" value="1"/>
</dbReference>
<dbReference type="SUPFAM" id="SSF55811">
    <property type="entry name" value="Nudix"/>
    <property type="match status" value="1"/>
</dbReference>
<dbReference type="Proteomes" id="UP000177349">
    <property type="component" value="Unassembled WGS sequence"/>
</dbReference>
<dbReference type="InterPro" id="IPR039470">
    <property type="entry name" value="Nuc_deoxyri_tr2"/>
</dbReference>
<evidence type="ECO:0000256" key="2">
    <source>
        <dbReference type="ARBA" id="ARBA00022801"/>
    </source>
</evidence>
<evidence type="ECO:0000256" key="1">
    <source>
        <dbReference type="ARBA" id="ARBA00001946"/>
    </source>
</evidence>
<evidence type="ECO:0000313" key="4">
    <source>
        <dbReference type="EMBL" id="OGY92805.1"/>
    </source>
</evidence>
<comment type="cofactor">
    <cofactor evidence="1">
        <name>Mg(2+)</name>
        <dbReference type="ChEBI" id="CHEBI:18420"/>
    </cofactor>
</comment>
<dbReference type="GO" id="GO:0006753">
    <property type="term" value="P:nucleoside phosphate metabolic process"/>
    <property type="evidence" value="ECO:0007669"/>
    <property type="project" value="TreeGrafter"/>
</dbReference>
<dbReference type="GO" id="GO:0019693">
    <property type="term" value="P:ribose phosphate metabolic process"/>
    <property type="evidence" value="ECO:0007669"/>
    <property type="project" value="TreeGrafter"/>
</dbReference>
<dbReference type="Gene3D" id="3.40.50.450">
    <property type="match status" value="1"/>
</dbReference>
<dbReference type="PANTHER" id="PTHR11839:SF18">
    <property type="entry name" value="NUDIX HYDROLASE DOMAIN-CONTAINING PROTEIN"/>
    <property type="match status" value="1"/>
</dbReference>
<gene>
    <name evidence="4" type="ORF">A3B31_02870</name>
</gene>
<dbReference type="GO" id="GO:0016787">
    <property type="term" value="F:hydrolase activity"/>
    <property type="evidence" value="ECO:0007669"/>
    <property type="project" value="UniProtKB-KW"/>
</dbReference>
<proteinExistence type="predicted"/>
<dbReference type="PANTHER" id="PTHR11839">
    <property type="entry name" value="UDP/ADP-SUGAR PYROPHOSPHATASE"/>
    <property type="match status" value="1"/>
</dbReference>
<dbReference type="InterPro" id="IPR000086">
    <property type="entry name" value="NUDIX_hydrolase_dom"/>
</dbReference>
<protein>
    <recommendedName>
        <fullName evidence="3">Nudix hydrolase domain-containing protein</fullName>
    </recommendedName>
</protein>
<evidence type="ECO:0000313" key="5">
    <source>
        <dbReference type="Proteomes" id="UP000177349"/>
    </source>
</evidence>
<dbReference type="EMBL" id="MHKN01000009">
    <property type="protein sequence ID" value="OGY92805.1"/>
    <property type="molecule type" value="Genomic_DNA"/>
</dbReference>
<dbReference type="InterPro" id="IPR015797">
    <property type="entry name" value="NUDIX_hydrolase-like_dom_sf"/>
</dbReference>
<feature type="domain" description="Nudix hydrolase" evidence="3">
    <location>
        <begin position="230"/>
        <end position="381"/>
    </location>
</feature>
<keyword evidence="2" id="KW-0378">Hydrolase</keyword>
<dbReference type="Pfam" id="PF15891">
    <property type="entry name" value="Nuc_deoxyri_tr2"/>
    <property type="match status" value="1"/>
</dbReference>
<evidence type="ECO:0000259" key="3">
    <source>
        <dbReference type="PROSITE" id="PS51462"/>
    </source>
</evidence>